<proteinExistence type="predicted"/>
<protein>
    <submittedName>
        <fullName evidence="1">Uncharacterized protein</fullName>
    </submittedName>
</protein>
<reference evidence="1" key="1">
    <citation type="submission" date="2019-08" db="EMBL/GenBank/DDBJ databases">
        <authorList>
            <person name="Kucharzyk K."/>
            <person name="Murdoch R.W."/>
            <person name="Higgins S."/>
            <person name="Loffler F."/>
        </authorList>
    </citation>
    <scope>NUCLEOTIDE SEQUENCE</scope>
</reference>
<organism evidence="1">
    <name type="scientific">bioreactor metagenome</name>
    <dbReference type="NCBI Taxonomy" id="1076179"/>
    <lineage>
        <taxon>unclassified sequences</taxon>
        <taxon>metagenomes</taxon>
        <taxon>ecological metagenomes</taxon>
    </lineage>
</organism>
<gene>
    <name evidence="1" type="ORF">SDC9_187615</name>
</gene>
<sequence length="48" mass="5266">MALPACSDGDAEEHTVNAEIESQFFTPGLRIGKNIAHDNLIEHNKHHG</sequence>
<dbReference type="EMBL" id="VSSQ01096276">
    <property type="protein sequence ID" value="MPN40080.1"/>
    <property type="molecule type" value="Genomic_DNA"/>
</dbReference>
<evidence type="ECO:0000313" key="1">
    <source>
        <dbReference type="EMBL" id="MPN40080.1"/>
    </source>
</evidence>
<dbReference type="AlphaFoldDB" id="A0A645HMN5"/>
<accession>A0A645HMN5</accession>
<comment type="caution">
    <text evidence="1">The sequence shown here is derived from an EMBL/GenBank/DDBJ whole genome shotgun (WGS) entry which is preliminary data.</text>
</comment>
<name>A0A645HMN5_9ZZZZ</name>